<dbReference type="EMBL" id="SEWE01000003">
    <property type="protein sequence ID" value="RYU83710.1"/>
    <property type="molecule type" value="Genomic_DNA"/>
</dbReference>
<dbReference type="Pfam" id="PF13715">
    <property type="entry name" value="CarbopepD_reg_2"/>
    <property type="match status" value="1"/>
</dbReference>
<keyword evidence="10 11" id="KW-0998">Cell outer membrane</keyword>
<dbReference type="Proteomes" id="UP000294155">
    <property type="component" value="Unassembled WGS sequence"/>
</dbReference>
<comment type="similarity">
    <text evidence="11 12">Belongs to the TonB-dependent receptor family.</text>
</comment>
<dbReference type="Pfam" id="PF00593">
    <property type="entry name" value="TonB_dep_Rec_b-barrel"/>
    <property type="match status" value="1"/>
</dbReference>
<dbReference type="SUPFAM" id="SSF49464">
    <property type="entry name" value="Carboxypeptidase regulatory domain-like"/>
    <property type="match status" value="1"/>
</dbReference>
<feature type="domain" description="TonB-dependent receptor plug" evidence="15">
    <location>
        <begin position="187"/>
        <end position="297"/>
    </location>
</feature>
<evidence type="ECO:0000256" key="1">
    <source>
        <dbReference type="ARBA" id="ARBA00004571"/>
    </source>
</evidence>
<evidence type="ECO:0000256" key="12">
    <source>
        <dbReference type="RuleBase" id="RU003357"/>
    </source>
</evidence>
<keyword evidence="17" id="KW-1185">Reference proteome</keyword>
<dbReference type="GO" id="GO:0006826">
    <property type="term" value="P:iron ion transport"/>
    <property type="evidence" value="ECO:0007669"/>
    <property type="project" value="UniProtKB-KW"/>
</dbReference>
<keyword evidence="2 11" id="KW-0813">Transport</keyword>
<feature type="domain" description="TonB-dependent receptor-like beta-barrel" evidence="14">
    <location>
        <begin position="377"/>
        <end position="804"/>
    </location>
</feature>
<dbReference type="PROSITE" id="PS52016">
    <property type="entry name" value="TONB_DEPENDENT_REC_3"/>
    <property type="match status" value="1"/>
</dbReference>
<keyword evidence="7" id="KW-0406">Ion transport</keyword>
<dbReference type="GO" id="GO:0009279">
    <property type="term" value="C:cell outer membrane"/>
    <property type="evidence" value="ECO:0007669"/>
    <property type="project" value="UniProtKB-SubCell"/>
</dbReference>
<keyword evidence="3 11" id="KW-1134">Transmembrane beta strand</keyword>
<dbReference type="AlphaFoldDB" id="A0A4Q5LH09"/>
<evidence type="ECO:0000313" key="16">
    <source>
        <dbReference type="EMBL" id="RYU83710.1"/>
    </source>
</evidence>
<keyword evidence="13" id="KW-1133">Transmembrane helix</keyword>
<gene>
    <name evidence="16" type="ORF">EWM57_01830</name>
</gene>
<dbReference type="InterPro" id="IPR008969">
    <property type="entry name" value="CarboxyPept-like_regulatory"/>
</dbReference>
<dbReference type="InterPro" id="IPR037066">
    <property type="entry name" value="Plug_dom_sf"/>
</dbReference>
<dbReference type="InterPro" id="IPR012910">
    <property type="entry name" value="Plug_dom"/>
</dbReference>
<dbReference type="InterPro" id="IPR036942">
    <property type="entry name" value="Beta-barrel_TonB_sf"/>
</dbReference>
<evidence type="ECO:0000256" key="2">
    <source>
        <dbReference type="ARBA" id="ARBA00022448"/>
    </source>
</evidence>
<dbReference type="Gene3D" id="2.60.40.1120">
    <property type="entry name" value="Carboxypeptidase-like, regulatory domain"/>
    <property type="match status" value="1"/>
</dbReference>
<keyword evidence="5 11" id="KW-0812">Transmembrane</keyword>
<comment type="subcellular location">
    <subcellularLocation>
        <location evidence="1 11">Cell outer membrane</location>
        <topology evidence="1 11">Multi-pass membrane protein</topology>
    </subcellularLocation>
</comment>
<keyword evidence="9 11" id="KW-0472">Membrane</keyword>
<dbReference type="SUPFAM" id="SSF56935">
    <property type="entry name" value="Porins"/>
    <property type="match status" value="1"/>
</dbReference>
<evidence type="ECO:0000256" key="6">
    <source>
        <dbReference type="ARBA" id="ARBA00023004"/>
    </source>
</evidence>
<keyword evidence="4" id="KW-0410">Iron transport</keyword>
<dbReference type="OrthoDB" id="9782587at2"/>
<dbReference type="PANTHER" id="PTHR32552:SF81">
    <property type="entry name" value="TONB-DEPENDENT OUTER MEMBRANE RECEPTOR"/>
    <property type="match status" value="1"/>
</dbReference>
<protein>
    <recommendedName>
        <fullName evidence="18">TonB-dependent receptor</fullName>
    </recommendedName>
</protein>
<dbReference type="CDD" id="cd01347">
    <property type="entry name" value="ligand_gated_channel"/>
    <property type="match status" value="1"/>
</dbReference>
<evidence type="ECO:0000256" key="7">
    <source>
        <dbReference type="ARBA" id="ARBA00023065"/>
    </source>
</evidence>
<evidence type="ECO:0000259" key="14">
    <source>
        <dbReference type="Pfam" id="PF00593"/>
    </source>
</evidence>
<evidence type="ECO:0000259" key="15">
    <source>
        <dbReference type="Pfam" id="PF07715"/>
    </source>
</evidence>
<evidence type="ECO:0000256" key="10">
    <source>
        <dbReference type="ARBA" id="ARBA00023237"/>
    </source>
</evidence>
<evidence type="ECO:0000256" key="9">
    <source>
        <dbReference type="ARBA" id="ARBA00023136"/>
    </source>
</evidence>
<keyword evidence="6" id="KW-0408">Iron</keyword>
<evidence type="ECO:0000256" key="8">
    <source>
        <dbReference type="ARBA" id="ARBA00023077"/>
    </source>
</evidence>
<comment type="caution">
    <text evidence="16">The sequence shown here is derived from an EMBL/GenBank/DDBJ whole genome shotgun (WGS) entry which is preliminary data.</text>
</comment>
<name>A0A4Q5LH09_9BACT</name>
<dbReference type="Pfam" id="PF07715">
    <property type="entry name" value="Plug"/>
    <property type="match status" value="1"/>
</dbReference>
<evidence type="ECO:0000313" key="17">
    <source>
        <dbReference type="Proteomes" id="UP000294155"/>
    </source>
</evidence>
<organism evidence="16 17">
    <name type="scientific">Hymenobacter persicinus</name>
    <dbReference type="NCBI Taxonomy" id="2025506"/>
    <lineage>
        <taxon>Bacteria</taxon>
        <taxon>Pseudomonadati</taxon>
        <taxon>Bacteroidota</taxon>
        <taxon>Cytophagia</taxon>
        <taxon>Cytophagales</taxon>
        <taxon>Hymenobacteraceae</taxon>
        <taxon>Hymenobacter</taxon>
    </lineage>
</organism>
<dbReference type="InterPro" id="IPR039426">
    <property type="entry name" value="TonB-dep_rcpt-like"/>
</dbReference>
<dbReference type="Gene3D" id="2.40.170.20">
    <property type="entry name" value="TonB-dependent receptor, beta-barrel domain"/>
    <property type="match status" value="1"/>
</dbReference>
<evidence type="ECO:0000256" key="5">
    <source>
        <dbReference type="ARBA" id="ARBA00022692"/>
    </source>
</evidence>
<dbReference type="Gene3D" id="2.170.130.10">
    <property type="entry name" value="TonB-dependent receptor, plug domain"/>
    <property type="match status" value="1"/>
</dbReference>
<feature type="transmembrane region" description="Helical" evidence="13">
    <location>
        <begin position="32"/>
        <end position="58"/>
    </location>
</feature>
<evidence type="ECO:0000256" key="3">
    <source>
        <dbReference type="ARBA" id="ARBA00022452"/>
    </source>
</evidence>
<evidence type="ECO:0000256" key="11">
    <source>
        <dbReference type="PROSITE-ProRule" id="PRU01360"/>
    </source>
</evidence>
<accession>A0A4Q5LH09</accession>
<sequence>MVFTGGFARRVGRARAFLAFGRRPVPMGAAGAALVALFLISTFRYSPLPFLGAGLLILTLSGHTSFRMKSLFTTFLLLAGMLLSAPAWAQFTVTGTVLDQQSRQPLVGAAVVVAGQTTSVATDAQGRFSLSAAEEFRAVRVQSLGYVPQEIAIKNANAPLTIGLAPSNTGLSEVQVIGYGTGTDRKLLETPAALTIVTEKDLQRNNTIFLQNTLNQVPGVRMNVRSAASQSNLVIRGIGGTYGRFSIRGVKLYQNGIPLSEADGTTSLDDLDYTTIGRIDVVKGPASTIYGATLGGVVSFQTRKAAPGTSINLGTTVGKYGLLRTNTGLGIGTDKVNLLVNYGHQETQGFRDAHSNSRKDYVTVAGDFYVSDKQTVSVLGTYTNQHDNYAGELDSTDFFTSYLKTAPAYTNRDIGVDAEITRLGLTHTYRFTDKFANSTTLFTSNSNSLSPVEPGYTHAQRAKRGVRSVFTYSPTLGSIATRFAVGTEYMATQDVNKRYAFLTTVGKETGAISMDQEVKSIQTNTFAQAEASVTEHTTVTAGVSYNVVSYTIMDLIPKVKPAVSSSGYRQFDPTFTPRVAVLHSFNDKFSVFAQYSTGFSPPVSSQISLTAAAPIGSGPINPDVKPETNQNVELGSRGTILGNHLNYDVTLFRMQVKNGLVSQVTPDRVTYFVNSGKSEYKGVELALSGNLIDPAKPGVLTQVRPFVSYTYTDAEFKDYKAPSGDFSGKQVTGSFKNLFTGGLDVETQPGIYLNLTSQFTDRTPMSDNNARYAASYWLLNSRLGIRNKLAGHLGYDVFGGLDNITDKRYVASVALNQTTPVGKPTFYNPGMPRNWYAGVNLNYTF</sequence>
<keyword evidence="8 12" id="KW-0798">TonB box</keyword>
<feature type="transmembrane region" description="Helical" evidence="13">
    <location>
        <begin position="70"/>
        <end position="89"/>
    </location>
</feature>
<dbReference type="InterPro" id="IPR000531">
    <property type="entry name" value="Beta-barrel_TonB"/>
</dbReference>
<dbReference type="PANTHER" id="PTHR32552">
    <property type="entry name" value="FERRICHROME IRON RECEPTOR-RELATED"/>
    <property type="match status" value="1"/>
</dbReference>
<reference evidence="16 17" key="1">
    <citation type="submission" date="2019-02" db="EMBL/GenBank/DDBJ databases">
        <title>Bacterial novel species isolated from soil.</title>
        <authorList>
            <person name="Jung H.-Y."/>
        </authorList>
    </citation>
    <scope>NUCLEOTIDE SEQUENCE [LARGE SCALE GENOMIC DNA]</scope>
    <source>
        <strain evidence="16 17">1-3-3-3</strain>
    </source>
</reference>
<evidence type="ECO:0000256" key="4">
    <source>
        <dbReference type="ARBA" id="ARBA00022496"/>
    </source>
</evidence>
<evidence type="ECO:0000256" key="13">
    <source>
        <dbReference type="SAM" id="Phobius"/>
    </source>
</evidence>
<proteinExistence type="inferred from homology"/>
<evidence type="ECO:0008006" key="18">
    <source>
        <dbReference type="Google" id="ProtNLM"/>
    </source>
</evidence>